<name>A0A4Z0R0F0_9FIRM</name>
<organism evidence="4 5">
    <name type="scientific">Desulfosporosinus fructosivorans</name>
    <dbReference type="NCBI Taxonomy" id="2018669"/>
    <lineage>
        <taxon>Bacteria</taxon>
        <taxon>Bacillati</taxon>
        <taxon>Bacillota</taxon>
        <taxon>Clostridia</taxon>
        <taxon>Eubacteriales</taxon>
        <taxon>Desulfitobacteriaceae</taxon>
        <taxon>Desulfosporosinus</taxon>
    </lineage>
</organism>
<comment type="caution">
    <text evidence="4">The sequence shown here is derived from an EMBL/GenBank/DDBJ whole genome shotgun (WGS) entry which is preliminary data.</text>
</comment>
<proteinExistence type="predicted"/>
<dbReference type="InterPro" id="IPR036390">
    <property type="entry name" value="WH_DNA-bd_sf"/>
</dbReference>
<dbReference type="Pfam" id="PF13280">
    <property type="entry name" value="WYL"/>
    <property type="match status" value="1"/>
</dbReference>
<dbReference type="Proteomes" id="UP000298460">
    <property type="component" value="Unassembled WGS sequence"/>
</dbReference>
<keyword evidence="2" id="KW-0804">Transcription</keyword>
<dbReference type="InterPro" id="IPR057727">
    <property type="entry name" value="WCX_dom"/>
</dbReference>
<accession>A0A4Z0R0F0</accession>
<dbReference type="InterPro" id="IPR013196">
    <property type="entry name" value="HTH_11"/>
</dbReference>
<evidence type="ECO:0000259" key="3">
    <source>
        <dbReference type="PROSITE" id="PS51000"/>
    </source>
</evidence>
<dbReference type="Gene3D" id="1.10.10.10">
    <property type="entry name" value="Winged helix-like DNA-binding domain superfamily/Winged helix DNA-binding domain"/>
    <property type="match status" value="1"/>
</dbReference>
<dbReference type="PIRSF" id="PIRSF016838">
    <property type="entry name" value="PafC"/>
    <property type="match status" value="1"/>
</dbReference>
<dbReference type="Pfam" id="PF25583">
    <property type="entry name" value="WCX"/>
    <property type="match status" value="1"/>
</dbReference>
<dbReference type="SUPFAM" id="SSF46785">
    <property type="entry name" value="Winged helix' DNA-binding domain"/>
    <property type="match status" value="1"/>
</dbReference>
<dbReference type="PROSITE" id="PS52050">
    <property type="entry name" value="WYL"/>
    <property type="match status" value="1"/>
</dbReference>
<dbReference type="InterPro" id="IPR026881">
    <property type="entry name" value="WYL_dom"/>
</dbReference>
<protein>
    <submittedName>
        <fullName evidence="4">YafY family transcriptional regulator</fullName>
    </submittedName>
</protein>
<dbReference type="EMBL" id="SPQQ01000012">
    <property type="protein sequence ID" value="TGE35673.1"/>
    <property type="molecule type" value="Genomic_DNA"/>
</dbReference>
<dbReference type="RefSeq" id="WP_135551525.1">
    <property type="nucleotide sequence ID" value="NZ_SPQQ01000012.1"/>
</dbReference>
<feature type="domain" description="HTH deoR-type" evidence="3">
    <location>
        <begin position="2"/>
        <end position="57"/>
    </location>
</feature>
<dbReference type="Pfam" id="PF08279">
    <property type="entry name" value="HTH_11"/>
    <property type="match status" value="1"/>
</dbReference>
<dbReference type="OrthoDB" id="9767131at2"/>
<dbReference type="PANTHER" id="PTHR34580:SF1">
    <property type="entry name" value="PROTEIN PAFC"/>
    <property type="match status" value="1"/>
</dbReference>
<evidence type="ECO:0000313" key="4">
    <source>
        <dbReference type="EMBL" id="TGE35673.1"/>
    </source>
</evidence>
<dbReference type="PROSITE" id="PS51000">
    <property type="entry name" value="HTH_DEOR_2"/>
    <property type="match status" value="1"/>
</dbReference>
<dbReference type="InterPro" id="IPR036388">
    <property type="entry name" value="WH-like_DNA-bd_sf"/>
</dbReference>
<evidence type="ECO:0000256" key="1">
    <source>
        <dbReference type="ARBA" id="ARBA00023015"/>
    </source>
</evidence>
<keyword evidence="5" id="KW-1185">Reference proteome</keyword>
<dbReference type="InterPro" id="IPR028349">
    <property type="entry name" value="PafC-like"/>
</dbReference>
<dbReference type="AlphaFoldDB" id="A0A4Z0R0F0"/>
<evidence type="ECO:0000256" key="2">
    <source>
        <dbReference type="ARBA" id="ARBA00023163"/>
    </source>
</evidence>
<evidence type="ECO:0000313" key="5">
    <source>
        <dbReference type="Proteomes" id="UP000298460"/>
    </source>
</evidence>
<reference evidence="4 5" key="1">
    <citation type="submission" date="2019-03" db="EMBL/GenBank/DDBJ databases">
        <title>Draft Genome Sequence of Desulfosporosinus fructosivorans Strain 63.6F, Isolated from Marine Sediment in the Baltic Sea.</title>
        <authorList>
            <person name="Hausmann B."/>
            <person name="Vandieken V."/>
            <person name="Pjevac P."/>
            <person name="Schreck K."/>
            <person name="Herbold C.W."/>
            <person name="Loy A."/>
        </authorList>
    </citation>
    <scope>NUCLEOTIDE SEQUENCE [LARGE SCALE GENOMIC DNA]</scope>
    <source>
        <strain evidence="4 5">63.6F</strain>
    </source>
</reference>
<sequence length="315" mass="36267">MKIDRLLGILNVLANTDRTTIQELAERFEVSKRTIFRDLDTLNESGVPIVTYSGIGGGVAVIEGYKLKSNILSKNDIKNVFTALNGLMSIDESTDLTNLIAKLIPEETSTVFSESDYVIDLSSWFQDSITQEKVSVLHKAIKNQNCIYLEYISKRSRSARIIHPHKLVFKQSYWYLYAFCENKQEFRLFKVNRIATYKIMDASFNCKAVEKIDFRKDFGTGLFSSQDPTSLFEVILEYDVTNEFFLTDKIDARFFHRISSAEEKGQIIFPVSDLEWATNLVFSLQDKVKVIAPLELKEAIKTRIKRINELYKDDI</sequence>
<dbReference type="PANTHER" id="PTHR34580">
    <property type="match status" value="1"/>
</dbReference>
<dbReference type="InterPro" id="IPR001034">
    <property type="entry name" value="DeoR_HTH"/>
</dbReference>
<dbReference type="SMART" id="SM00420">
    <property type="entry name" value="HTH_DEOR"/>
    <property type="match status" value="1"/>
</dbReference>
<keyword evidence="1" id="KW-0805">Transcription regulation</keyword>
<dbReference type="InterPro" id="IPR051534">
    <property type="entry name" value="CBASS_pafABC_assoc_protein"/>
</dbReference>
<gene>
    <name evidence="4" type="ORF">E4K67_24435</name>
</gene>
<dbReference type="GO" id="GO:0003700">
    <property type="term" value="F:DNA-binding transcription factor activity"/>
    <property type="evidence" value="ECO:0007669"/>
    <property type="project" value="InterPro"/>
</dbReference>